<feature type="region of interest" description="Disordered" evidence="1">
    <location>
        <begin position="472"/>
        <end position="561"/>
    </location>
</feature>
<feature type="region of interest" description="Disordered" evidence="1">
    <location>
        <begin position="423"/>
        <end position="443"/>
    </location>
</feature>
<reference evidence="2 3" key="1">
    <citation type="journal article" date="2021" name="Environ. Microbiol.">
        <title>Gene family expansions and transcriptome signatures uncover fungal adaptations to wood decay.</title>
        <authorList>
            <person name="Hage H."/>
            <person name="Miyauchi S."/>
            <person name="Viragh M."/>
            <person name="Drula E."/>
            <person name="Min B."/>
            <person name="Chaduli D."/>
            <person name="Navarro D."/>
            <person name="Favel A."/>
            <person name="Norest M."/>
            <person name="Lesage-Meessen L."/>
            <person name="Balint B."/>
            <person name="Merenyi Z."/>
            <person name="de Eugenio L."/>
            <person name="Morin E."/>
            <person name="Martinez A.T."/>
            <person name="Baldrian P."/>
            <person name="Stursova M."/>
            <person name="Martinez M.J."/>
            <person name="Novotny C."/>
            <person name="Magnuson J.K."/>
            <person name="Spatafora J.W."/>
            <person name="Maurice S."/>
            <person name="Pangilinan J."/>
            <person name="Andreopoulos W."/>
            <person name="LaButti K."/>
            <person name="Hundley H."/>
            <person name="Na H."/>
            <person name="Kuo A."/>
            <person name="Barry K."/>
            <person name="Lipzen A."/>
            <person name="Henrissat B."/>
            <person name="Riley R."/>
            <person name="Ahrendt S."/>
            <person name="Nagy L.G."/>
            <person name="Grigoriev I.V."/>
            <person name="Martin F."/>
            <person name="Rosso M.N."/>
        </authorList>
    </citation>
    <scope>NUCLEOTIDE SEQUENCE [LARGE SCALE GENOMIC DNA]</scope>
    <source>
        <strain evidence="2 3">CIRM-BRFM 1785</strain>
    </source>
</reference>
<feature type="region of interest" description="Disordered" evidence="1">
    <location>
        <begin position="325"/>
        <end position="352"/>
    </location>
</feature>
<feature type="compositionally biased region" description="Polar residues" evidence="1">
    <location>
        <begin position="502"/>
        <end position="517"/>
    </location>
</feature>
<feature type="compositionally biased region" description="Pro residues" evidence="1">
    <location>
        <begin position="392"/>
        <end position="401"/>
    </location>
</feature>
<dbReference type="RefSeq" id="XP_047773378.1">
    <property type="nucleotide sequence ID" value="XM_047928085.1"/>
</dbReference>
<feature type="compositionally biased region" description="Pro residues" evidence="1">
    <location>
        <begin position="342"/>
        <end position="352"/>
    </location>
</feature>
<feature type="compositionally biased region" description="Acidic residues" evidence="1">
    <location>
        <begin position="327"/>
        <end position="338"/>
    </location>
</feature>
<organism evidence="2 3">
    <name type="scientific">Rhodofomes roseus</name>
    <dbReference type="NCBI Taxonomy" id="34475"/>
    <lineage>
        <taxon>Eukaryota</taxon>
        <taxon>Fungi</taxon>
        <taxon>Dikarya</taxon>
        <taxon>Basidiomycota</taxon>
        <taxon>Agaricomycotina</taxon>
        <taxon>Agaricomycetes</taxon>
        <taxon>Polyporales</taxon>
        <taxon>Rhodofomes</taxon>
    </lineage>
</organism>
<dbReference type="EMBL" id="JADCUA010000034">
    <property type="protein sequence ID" value="KAH9830015.1"/>
    <property type="molecule type" value="Genomic_DNA"/>
</dbReference>
<protein>
    <recommendedName>
        <fullName evidence="4">Proteophosphoglycan ppg4</fullName>
    </recommendedName>
</protein>
<evidence type="ECO:0000313" key="3">
    <source>
        <dbReference type="Proteomes" id="UP000814176"/>
    </source>
</evidence>
<sequence length="561" mass="61867">MVDLTRSNSVSPRFRSTLWFPQHYEALPPRPESRDSAWKLYRAHRVVRVAASLGNGDYAVTPNADFIPPFPPGPSDREDVFSDGRRGKFEPGYHPQAWNTSRGHWPFMFEVPDGDEGADPAYVTLEFTKKGTGTFHVHNQQTGKGSPTATFAQALQVLYDAEVTRAESFFARDSNPPQSLVLRPAAVREALYQFPVELTDLFSARKKAALIQHHLRELRAYSYHAYLQESLENGKMSFPSAETMGVGCWIREGNEELLKSLSWFGIRVWYVRRSPVPFPSSLRPVRGLDPRLSREGWDEEIHDHKPYVGKRGRKRLAEIEAELRADEDSDFDWDDPEDLPVPSNPPFIPGPSKPLKRAAAALVASFVPSIPSFPDPDEEGWNNSPAVEPAAPSSPPRPSSPPSSLSPSPYALSPSLSLAPFISPSSPTPVSYDALSPPLPSILLPEGEKTIRATARSSAVASSNLFPVTPRAARPITLASSVSTRVRRRLPAGPRRQPGSFPGQTPASKPNLPSTFAKSRVVDRLPPGQPRPVTPTAPCLAAPRAQRNARRTSVARRSDRP</sequence>
<accession>A0ABQ8K051</accession>
<evidence type="ECO:0008006" key="4">
    <source>
        <dbReference type="Google" id="ProtNLM"/>
    </source>
</evidence>
<comment type="caution">
    <text evidence="2">The sequence shown here is derived from an EMBL/GenBank/DDBJ whole genome shotgun (WGS) entry which is preliminary data.</text>
</comment>
<evidence type="ECO:0000256" key="1">
    <source>
        <dbReference type="SAM" id="MobiDB-lite"/>
    </source>
</evidence>
<name>A0ABQ8K051_9APHY</name>
<gene>
    <name evidence="2" type="ORF">C8Q71DRAFT_862870</name>
</gene>
<dbReference type="GeneID" id="72008817"/>
<keyword evidence="3" id="KW-1185">Reference proteome</keyword>
<evidence type="ECO:0000313" key="2">
    <source>
        <dbReference type="EMBL" id="KAH9830015.1"/>
    </source>
</evidence>
<proteinExistence type="predicted"/>
<dbReference type="Proteomes" id="UP000814176">
    <property type="component" value="Unassembled WGS sequence"/>
</dbReference>
<feature type="compositionally biased region" description="Low complexity" evidence="1">
    <location>
        <begin position="402"/>
        <end position="411"/>
    </location>
</feature>
<feature type="region of interest" description="Disordered" evidence="1">
    <location>
        <begin position="374"/>
        <end position="411"/>
    </location>
</feature>